<organism evidence="3 4">
    <name type="scientific">Psylliodes chrysocephalus</name>
    <dbReference type="NCBI Taxonomy" id="3402493"/>
    <lineage>
        <taxon>Eukaryota</taxon>
        <taxon>Metazoa</taxon>
        <taxon>Ecdysozoa</taxon>
        <taxon>Arthropoda</taxon>
        <taxon>Hexapoda</taxon>
        <taxon>Insecta</taxon>
        <taxon>Pterygota</taxon>
        <taxon>Neoptera</taxon>
        <taxon>Endopterygota</taxon>
        <taxon>Coleoptera</taxon>
        <taxon>Polyphaga</taxon>
        <taxon>Cucujiformia</taxon>
        <taxon>Chrysomeloidea</taxon>
        <taxon>Chrysomelidae</taxon>
        <taxon>Galerucinae</taxon>
        <taxon>Alticini</taxon>
        <taxon>Psylliodes</taxon>
    </lineage>
</organism>
<dbReference type="GO" id="GO:0005794">
    <property type="term" value="C:Golgi apparatus"/>
    <property type="evidence" value="ECO:0007669"/>
    <property type="project" value="TreeGrafter"/>
</dbReference>
<name>A0A9P0D0U5_9CUCU</name>
<dbReference type="SMART" id="SM00751">
    <property type="entry name" value="BSD"/>
    <property type="match status" value="1"/>
</dbReference>
<gene>
    <name evidence="3" type="ORF">PSYICH_LOCUS10384</name>
</gene>
<dbReference type="AlphaFoldDB" id="A0A9P0D0U5"/>
<dbReference type="GO" id="GO:0038203">
    <property type="term" value="P:TORC2 signaling"/>
    <property type="evidence" value="ECO:0007669"/>
    <property type="project" value="TreeGrafter"/>
</dbReference>
<dbReference type="GO" id="GO:0048172">
    <property type="term" value="P:regulation of short-term neuronal synaptic plasticity"/>
    <property type="evidence" value="ECO:0007669"/>
    <property type="project" value="TreeGrafter"/>
</dbReference>
<dbReference type="OrthoDB" id="47923at2759"/>
<accession>A0A9P0D0U5</accession>
<dbReference type="Gene3D" id="1.10.3970.10">
    <property type="entry name" value="BSD domain"/>
    <property type="match status" value="1"/>
</dbReference>
<dbReference type="InterPro" id="IPR051494">
    <property type="entry name" value="BSD_domain-containing"/>
</dbReference>
<proteinExistence type="predicted"/>
<dbReference type="GO" id="GO:0045202">
    <property type="term" value="C:synapse"/>
    <property type="evidence" value="ECO:0007669"/>
    <property type="project" value="TreeGrafter"/>
</dbReference>
<dbReference type="PANTHER" id="PTHR16019:SF6">
    <property type="entry name" value="SYNAPSE-ASSOCIATED PROTEIN 1"/>
    <property type="match status" value="1"/>
</dbReference>
<dbReference type="InterPro" id="IPR005607">
    <property type="entry name" value="BSD_dom"/>
</dbReference>
<evidence type="ECO:0000256" key="1">
    <source>
        <dbReference type="SAM" id="MobiDB-lite"/>
    </source>
</evidence>
<reference evidence="3" key="1">
    <citation type="submission" date="2022-01" db="EMBL/GenBank/DDBJ databases">
        <authorList>
            <person name="King R."/>
        </authorList>
    </citation>
    <scope>NUCLEOTIDE SEQUENCE</scope>
</reference>
<feature type="compositionally biased region" description="Basic and acidic residues" evidence="1">
    <location>
        <begin position="357"/>
        <end position="368"/>
    </location>
</feature>
<dbReference type="SUPFAM" id="SSF140383">
    <property type="entry name" value="BSD domain-like"/>
    <property type="match status" value="1"/>
</dbReference>
<dbReference type="Pfam" id="PF03909">
    <property type="entry name" value="BSD"/>
    <property type="match status" value="1"/>
</dbReference>
<dbReference type="InterPro" id="IPR035925">
    <property type="entry name" value="BSD_dom_sf"/>
</dbReference>
<sequence length="384" mass="43950">MLTNQLYPSMEFLKGDEESNALLRHEDKEETPAAVNLEEKLESLSTVKSQLEEFGGWLKSNIPTFIKTEYEGEATVGKELPPTSEFAKLQPPNDDNYEESTIIDDVESLSKDESLTDEKDYQFSDIQSTALAGAKSFGTFLYSAVNMAGRAISETGAMIKESIENSSLLSEFNREQEEFIKNQNDNASSAIPPWAGCTNEQVLKDECLSLSLDRSNFIRNPPIGVDFQFDYQLSYPVALSIMRHDPNLEKMRYELVPRVIKEEHFWRNYFYRISLICQANTLSFLSEEEDDLLNNSNQLLNSSKLNLNEFVSDSLQASIEDLNEIKEGMKKLSFKAKSNEEWQRELDVELQDYETKFEGKTENSKSDNWEAEIDDILQNETDIK</sequence>
<feature type="domain" description="BSD" evidence="2">
    <location>
        <begin position="225"/>
        <end position="277"/>
    </location>
</feature>
<dbReference type="GO" id="GO:0005634">
    <property type="term" value="C:nucleus"/>
    <property type="evidence" value="ECO:0007669"/>
    <property type="project" value="TreeGrafter"/>
</dbReference>
<dbReference type="EMBL" id="OV651816">
    <property type="protein sequence ID" value="CAH1109988.1"/>
    <property type="molecule type" value="Genomic_DNA"/>
</dbReference>
<evidence type="ECO:0000313" key="4">
    <source>
        <dbReference type="Proteomes" id="UP001153636"/>
    </source>
</evidence>
<feature type="region of interest" description="Disordered" evidence="1">
    <location>
        <begin position="357"/>
        <end position="384"/>
    </location>
</feature>
<keyword evidence="4" id="KW-1185">Reference proteome</keyword>
<evidence type="ECO:0000259" key="2">
    <source>
        <dbReference type="SMART" id="SM00751"/>
    </source>
</evidence>
<dbReference type="Proteomes" id="UP001153636">
    <property type="component" value="Chromosome 4"/>
</dbReference>
<evidence type="ECO:0000313" key="3">
    <source>
        <dbReference type="EMBL" id="CAH1109988.1"/>
    </source>
</evidence>
<protein>
    <recommendedName>
        <fullName evidence="2">BSD domain-containing protein</fullName>
    </recommendedName>
</protein>
<dbReference type="PANTHER" id="PTHR16019">
    <property type="entry name" value="SYNAPSE-ASSOCIATED PROTEIN"/>
    <property type="match status" value="1"/>
</dbReference>